<evidence type="ECO:0000256" key="1">
    <source>
        <dbReference type="ARBA" id="ARBA00004123"/>
    </source>
</evidence>
<dbReference type="GO" id="GO:0005634">
    <property type="term" value="C:nucleus"/>
    <property type="evidence" value="ECO:0007669"/>
    <property type="project" value="UniProtKB-SubCell"/>
</dbReference>
<sequence>MPFLSPDWRCPGEKWIRSSDGVTTWENAKHWRERVFANMNAAALRRIYRQSLTDDRFTTEDFESILANIVCFQPHIRLNLNSTREIANVSTITDALLKLDMKSAIKDIRRFNYVCKLVRRLLDERLHSLGGRSQLYIIELLKVIMHQVLGSSNQTLIFRQLLATLRANLQRHEYDHIGSSQLWACHWDSLNKMESALNNFDINQALPGSSNNSSARLVRNSSSLAESSGSTSVASLESLPFECLKRIIANINSPDDLESASIASPTLALIINDELLWKSLTIRNFTPNQIMSVQCGRSSWKPTLDVFESGVRECNWRRAYIRLLRRYGEQQIYSACLGICENCSCLFWMLLGHPCYHQEKPPRIRVLSPEDFIRLFVK</sequence>
<evidence type="ECO:0000256" key="2">
    <source>
        <dbReference type="ARBA" id="ARBA00004906"/>
    </source>
</evidence>
<feature type="domain" description="F-box" evidence="5">
    <location>
        <begin position="233"/>
        <end position="280"/>
    </location>
</feature>
<dbReference type="InterPro" id="IPR036047">
    <property type="entry name" value="F-box-like_dom_sf"/>
</dbReference>
<dbReference type="GO" id="GO:0016567">
    <property type="term" value="P:protein ubiquitination"/>
    <property type="evidence" value="ECO:0007669"/>
    <property type="project" value="UniProtKB-UniPathway"/>
</dbReference>
<evidence type="ECO:0000313" key="6">
    <source>
        <dbReference type="WBParaSite" id="MCU_003460-RB"/>
    </source>
</evidence>
<keyword evidence="3" id="KW-0833">Ubl conjugation pathway</keyword>
<dbReference type="InterPro" id="IPR001810">
    <property type="entry name" value="F-box_dom"/>
</dbReference>
<evidence type="ECO:0000259" key="5">
    <source>
        <dbReference type="PROSITE" id="PS50181"/>
    </source>
</evidence>
<proteinExistence type="predicted"/>
<comment type="pathway">
    <text evidence="2">Protein modification; protein ubiquitination.</text>
</comment>
<dbReference type="UniPathway" id="UPA00143"/>
<reference evidence="6" key="1">
    <citation type="submission" date="2019-11" db="UniProtKB">
        <authorList>
            <consortium name="WormBaseParasite"/>
        </authorList>
    </citation>
    <scope>IDENTIFICATION</scope>
</reference>
<protein>
    <submittedName>
        <fullName evidence="6">F-box domain-containing protein</fullName>
    </submittedName>
</protein>
<name>A0A5K3EY93_MESCO</name>
<organism evidence="6">
    <name type="scientific">Mesocestoides corti</name>
    <name type="common">Flatworm</name>
    <dbReference type="NCBI Taxonomy" id="53468"/>
    <lineage>
        <taxon>Eukaryota</taxon>
        <taxon>Metazoa</taxon>
        <taxon>Spiralia</taxon>
        <taxon>Lophotrochozoa</taxon>
        <taxon>Platyhelminthes</taxon>
        <taxon>Cestoda</taxon>
        <taxon>Eucestoda</taxon>
        <taxon>Cyclophyllidea</taxon>
        <taxon>Mesocestoididae</taxon>
        <taxon>Mesocestoides</taxon>
    </lineage>
</organism>
<dbReference type="AlphaFoldDB" id="A0A5K3EY93"/>
<accession>A0A5K3EY93</accession>
<dbReference type="InterPro" id="IPR040394">
    <property type="entry name" value="FBX25/32"/>
</dbReference>
<keyword evidence="4" id="KW-0539">Nucleus</keyword>
<dbReference type="PANTHER" id="PTHR13123:SF7">
    <property type="entry name" value="LD30288P"/>
    <property type="match status" value="1"/>
</dbReference>
<dbReference type="PANTHER" id="PTHR13123">
    <property type="entry name" value="LD30288P"/>
    <property type="match status" value="1"/>
</dbReference>
<dbReference type="GO" id="GO:0019005">
    <property type="term" value="C:SCF ubiquitin ligase complex"/>
    <property type="evidence" value="ECO:0007669"/>
    <property type="project" value="TreeGrafter"/>
</dbReference>
<dbReference type="PROSITE" id="PS50181">
    <property type="entry name" value="FBOX"/>
    <property type="match status" value="1"/>
</dbReference>
<dbReference type="GO" id="GO:0005737">
    <property type="term" value="C:cytoplasm"/>
    <property type="evidence" value="ECO:0007669"/>
    <property type="project" value="TreeGrafter"/>
</dbReference>
<comment type="subcellular location">
    <subcellularLocation>
        <location evidence="1">Nucleus</location>
    </subcellularLocation>
</comment>
<dbReference type="WBParaSite" id="MCU_003460-RB">
    <property type="protein sequence ID" value="MCU_003460-RB"/>
    <property type="gene ID" value="MCU_003460"/>
</dbReference>
<dbReference type="SUPFAM" id="SSF81383">
    <property type="entry name" value="F-box domain"/>
    <property type="match status" value="1"/>
</dbReference>
<evidence type="ECO:0000256" key="4">
    <source>
        <dbReference type="ARBA" id="ARBA00023242"/>
    </source>
</evidence>
<evidence type="ECO:0000256" key="3">
    <source>
        <dbReference type="ARBA" id="ARBA00022786"/>
    </source>
</evidence>